<dbReference type="Proteomes" id="UP000320042">
    <property type="component" value="Unassembled WGS sequence"/>
</dbReference>
<sequence length="163" mass="18639">MRDAYLLHYTPIMKYLFSFFAALILTATNIKADDNASGDAIIGKWMASTKDLTVEVYPYKNTYRAKIVWFSGGVSKDKPMETIVDKNNPNPSLRTRKVLGLDVVENITYKPKSKTYEGGKIYEVQSGKSWDAYAYIENTGQLKVKGYWHVKFLGRTLTFNRVK</sequence>
<dbReference type="AlphaFoldDB" id="A0A563U358"/>
<gene>
    <name evidence="2" type="ORF">FPZ43_15960</name>
</gene>
<keyword evidence="3" id="KW-1185">Reference proteome</keyword>
<protein>
    <submittedName>
        <fullName evidence="2">DUF2147 domain-containing protein</fullName>
    </submittedName>
</protein>
<proteinExistence type="predicted"/>
<feature type="domain" description="DUF2147" evidence="1">
    <location>
        <begin position="43"/>
        <end position="161"/>
    </location>
</feature>
<organism evidence="2 3">
    <name type="scientific">Mucilaginibacter pallidiroseus</name>
    <dbReference type="NCBI Taxonomy" id="2599295"/>
    <lineage>
        <taxon>Bacteria</taxon>
        <taxon>Pseudomonadati</taxon>
        <taxon>Bacteroidota</taxon>
        <taxon>Sphingobacteriia</taxon>
        <taxon>Sphingobacteriales</taxon>
        <taxon>Sphingobacteriaceae</taxon>
        <taxon>Mucilaginibacter</taxon>
    </lineage>
</organism>
<reference evidence="2 3" key="1">
    <citation type="submission" date="2019-07" db="EMBL/GenBank/DDBJ databases">
        <authorList>
            <person name="Kim J."/>
        </authorList>
    </citation>
    <scope>NUCLEOTIDE SEQUENCE [LARGE SCALE GENOMIC DNA]</scope>
    <source>
        <strain evidence="3">dk17</strain>
    </source>
</reference>
<evidence type="ECO:0000259" key="1">
    <source>
        <dbReference type="Pfam" id="PF09917"/>
    </source>
</evidence>
<dbReference type="InterPro" id="IPR019223">
    <property type="entry name" value="DUF2147"/>
</dbReference>
<comment type="caution">
    <text evidence="2">The sequence shown here is derived from an EMBL/GenBank/DDBJ whole genome shotgun (WGS) entry which is preliminary data.</text>
</comment>
<evidence type="ECO:0000313" key="2">
    <source>
        <dbReference type="EMBL" id="TWR25778.1"/>
    </source>
</evidence>
<dbReference type="Gene3D" id="2.40.128.520">
    <property type="match status" value="1"/>
</dbReference>
<dbReference type="PANTHER" id="PTHR36919">
    <property type="entry name" value="BLR1215 PROTEIN"/>
    <property type="match status" value="1"/>
</dbReference>
<dbReference type="OrthoDB" id="9814399at2"/>
<name>A0A563U358_9SPHI</name>
<dbReference type="Pfam" id="PF09917">
    <property type="entry name" value="DUF2147"/>
    <property type="match status" value="1"/>
</dbReference>
<dbReference type="EMBL" id="VOEJ01000008">
    <property type="protein sequence ID" value="TWR25778.1"/>
    <property type="molecule type" value="Genomic_DNA"/>
</dbReference>
<dbReference type="PANTHER" id="PTHR36919:SF2">
    <property type="entry name" value="BLL6627 PROTEIN"/>
    <property type="match status" value="1"/>
</dbReference>
<accession>A0A563U358</accession>
<evidence type="ECO:0000313" key="3">
    <source>
        <dbReference type="Proteomes" id="UP000320042"/>
    </source>
</evidence>